<feature type="region of interest" description="Disordered" evidence="1">
    <location>
        <begin position="305"/>
        <end position="331"/>
    </location>
</feature>
<sequence>MASTVNISEVKCLLDERSLESRFQKASKTENSETRVFDENSIEQHCTSQYVSEQNISVAIKNAGIARVSTSDKVGSEVPENVFPTRRVMDGTHKRTAEENDRINGVSCKCSSESVSEASSPDVEFKKKAQVILKSIRSSYQYQVASETIAHAIGSPLAEFEKVLYSVSPVIEPVPCIYRCGKHSRNHGVTNLACRCEIADIPLKNIWNWFEQPSNYGLEVKAEDFQCFKSFGIEQNLFQAYFVPSLSGIQLFRFSDTSQSCSEGAKSSAWQEKNEEMGSAKDFHLPQYGNLHIDTLRALLPKPSAAKENGASVRSSRMDSSNLSSHDRKHSCGTWPEDLTHGNLEILFEYYESELPHKRKPILEKIRELIKSGTGPGSEVFGDPHILESVKLQDLHPASWFSVAWYPIYRIPEGPLRAAFLTYHSLGHFVHRNTSSNAPDRDIVDCIVTPVVGLRSYNAQAECWFIRKQPQFSSEENLPYNPMVVMRERLRTLQETASLMTRGCTKEGTCSKHKDYEFFLKSEKLGVITW</sequence>
<dbReference type="AlphaFoldDB" id="B8LPS4"/>
<evidence type="ECO:0000313" key="2">
    <source>
        <dbReference type="EMBL" id="ABR17654.1"/>
    </source>
</evidence>
<reference evidence="2" key="1">
    <citation type="submission" date="2007-06" db="EMBL/GenBank/DDBJ databases">
        <title>Full length cDNA sequences from Sitka Spruce (Picea sitchensis).</title>
        <authorList>
            <person name="Ralph S.G."/>
            <person name="Chun H.E."/>
            <person name="Liao N."/>
            <person name="Ali J."/>
            <person name="Reid K."/>
            <person name="Kolosova N."/>
            <person name="Cooper N."/>
            <person name="Cullis C."/>
            <person name="Jancsik S."/>
            <person name="Moore R."/>
            <person name="Mayo M."/>
            <person name="Wagner S."/>
            <person name="Holt R.A."/>
            <person name="Jones S.J.M."/>
            <person name="Marra M.A."/>
            <person name="Ritland C.E."/>
            <person name="Ritland K."/>
            <person name="Bohlmann J."/>
        </authorList>
    </citation>
    <scope>NUCLEOTIDE SEQUENCE</scope>
    <source>
        <tissue evidence="2">Green portion of the leader tissue</tissue>
    </source>
</reference>
<name>B8LPS4_PICSI</name>
<feature type="compositionally biased region" description="Low complexity" evidence="1">
    <location>
        <begin position="312"/>
        <end position="324"/>
    </location>
</feature>
<dbReference type="PANTHER" id="PTHR32010">
    <property type="entry name" value="PHOTOSYSTEM II STABILITY/ASSEMBLY FACTOR HCF136, CHLOROPLASTIC"/>
    <property type="match status" value="1"/>
</dbReference>
<dbReference type="Pfam" id="PF05623">
    <property type="entry name" value="DUF789"/>
    <property type="match status" value="1"/>
</dbReference>
<protein>
    <submittedName>
        <fullName evidence="2">Uncharacterized protein</fullName>
    </submittedName>
</protein>
<dbReference type="InterPro" id="IPR008507">
    <property type="entry name" value="DUF789"/>
</dbReference>
<organism evidence="2">
    <name type="scientific">Picea sitchensis</name>
    <name type="common">Sitka spruce</name>
    <name type="synonym">Pinus sitchensis</name>
    <dbReference type="NCBI Taxonomy" id="3332"/>
    <lineage>
        <taxon>Eukaryota</taxon>
        <taxon>Viridiplantae</taxon>
        <taxon>Streptophyta</taxon>
        <taxon>Embryophyta</taxon>
        <taxon>Tracheophyta</taxon>
        <taxon>Spermatophyta</taxon>
        <taxon>Pinopsida</taxon>
        <taxon>Pinidae</taxon>
        <taxon>Conifers I</taxon>
        <taxon>Pinales</taxon>
        <taxon>Pinaceae</taxon>
        <taxon>Picea</taxon>
    </lineage>
</organism>
<dbReference type="EMBL" id="EF677856">
    <property type="protein sequence ID" value="ABR17654.1"/>
    <property type="molecule type" value="mRNA"/>
</dbReference>
<dbReference type="PANTHER" id="PTHR32010:SF18">
    <property type="entry name" value="DUF789 FAMILY PROTEIN"/>
    <property type="match status" value="1"/>
</dbReference>
<proteinExistence type="evidence at transcript level"/>
<accession>B8LPS4</accession>
<evidence type="ECO:0000256" key="1">
    <source>
        <dbReference type="SAM" id="MobiDB-lite"/>
    </source>
</evidence>